<name>A0AAD9YFV8_COLKA</name>
<dbReference type="AlphaFoldDB" id="A0AAD9YFV8"/>
<accession>A0AAD9YFV8</accession>
<organism evidence="1 2">
    <name type="scientific">Colletotrichum kahawae</name>
    <name type="common">Coffee berry disease fungus</name>
    <dbReference type="NCBI Taxonomy" id="34407"/>
    <lineage>
        <taxon>Eukaryota</taxon>
        <taxon>Fungi</taxon>
        <taxon>Dikarya</taxon>
        <taxon>Ascomycota</taxon>
        <taxon>Pezizomycotina</taxon>
        <taxon>Sordariomycetes</taxon>
        <taxon>Hypocreomycetidae</taxon>
        <taxon>Glomerellales</taxon>
        <taxon>Glomerellaceae</taxon>
        <taxon>Colletotrichum</taxon>
        <taxon>Colletotrichum gloeosporioides species complex</taxon>
    </lineage>
</organism>
<comment type="caution">
    <text evidence="1">The sequence shown here is derived from an EMBL/GenBank/DDBJ whole genome shotgun (WGS) entry which is preliminary data.</text>
</comment>
<gene>
    <name evidence="1" type="ORF">CKAH01_05278</name>
</gene>
<dbReference type="InterPro" id="IPR032675">
    <property type="entry name" value="LRR_dom_sf"/>
</dbReference>
<dbReference type="Gene3D" id="3.80.10.10">
    <property type="entry name" value="Ribonuclease Inhibitor"/>
    <property type="match status" value="1"/>
</dbReference>
<protein>
    <submittedName>
        <fullName evidence="1">Uncharacterized protein</fullName>
    </submittedName>
</protein>
<dbReference type="Proteomes" id="UP001281614">
    <property type="component" value="Unassembled WGS sequence"/>
</dbReference>
<reference evidence="1" key="1">
    <citation type="submission" date="2023-02" db="EMBL/GenBank/DDBJ databases">
        <title>Colletotrichum kahawae CIFC_Que2 genome sequencing and assembly.</title>
        <authorList>
            <person name="Baroncelli R."/>
        </authorList>
    </citation>
    <scope>NUCLEOTIDE SEQUENCE</scope>
    <source>
        <strain evidence="1">CIFC_Que2</strain>
    </source>
</reference>
<dbReference type="EMBL" id="VYYT01000168">
    <property type="protein sequence ID" value="KAK2760592.1"/>
    <property type="molecule type" value="Genomic_DNA"/>
</dbReference>
<evidence type="ECO:0000313" key="1">
    <source>
        <dbReference type="EMBL" id="KAK2760592.1"/>
    </source>
</evidence>
<evidence type="ECO:0000313" key="2">
    <source>
        <dbReference type="Proteomes" id="UP001281614"/>
    </source>
</evidence>
<proteinExistence type="predicted"/>
<keyword evidence="2" id="KW-1185">Reference proteome</keyword>
<sequence>MPGITQLEIYDEPRTGRDKIMSWNANSYHSLLSNLSERCMVPLKWEDHDYLGNEPVLMMFDVSAVRRLLVHLGTAGSRLTRLSIKTSAPRDFTGLKCEANEQAALQALAENLQHLHFWTGTQKENKLRSGKELLAVSSFIGLLNSKPNLQVLDMDFEGMMKARIRSHHYTPILSKTPRKPLKKLVLRNANLSATAFGEFLANLNSSLDLVITGCEMADGTWGELMDTMKELADPARPSGERLRLLAFRDLSGAEIDTLGKRAQKIFDEARGRLTSGNGKKLSLAHAYVLQMCGVVANPLKKRDIAQILDSN</sequence>